<feature type="chain" id="PRO_5037216793" evidence="1">
    <location>
        <begin position="24"/>
        <end position="532"/>
    </location>
</feature>
<dbReference type="SUPFAM" id="SSF53474">
    <property type="entry name" value="alpha/beta-Hydrolases"/>
    <property type="match status" value="1"/>
</dbReference>
<reference evidence="2" key="1">
    <citation type="submission" date="2021-04" db="EMBL/GenBank/DDBJ databases">
        <title>The complete genome sequence of Caulobacter sp. S6.</title>
        <authorList>
            <person name="Tang Y."/>
            <person name="Ouyang W."/>
            <person name="Liu Q."/>
            <person name="Huang B."/>
            <person name="Guo Z."/>
            <person name="Lei P."/>
        </authorList>
    </citation>
    <scope>NUCLEOTIDE SEQUENCE</scope>
    <source>
        <strain evidence="2">S6</strain>
    </source>
</reference>
<gene>
    <name evidence="2" type="ORF">KCG34_14945</name>
</gene>
<dbReference type="RefSeq" id="WP_211936443.1">
    <property type="nucleotide sequence ID" value="NZ_CP073078.1"/>
</dbReference>
<feature type="signal peptide" evidence="1">
    <location>
        <begin position="1"/>
        <end position="23"/>
    </location>
</feature>
<dbReference type="EMBL" id="CP073078">
    <property type="protein sequence ID" value="QUD86391.1"/>
    <property type="molecule type" value="Genomic_DNA"/>
</dbReference>
<dbReference type="InterPro" id="IPR001563">
    <property type="entry name" value="Peptidase_S10"/>
</dbReference>
<name>A0A975FWF4_9CAUL</name>
<dbReference type="GO" id="GO:0004185">
    <property type="term" value="F:serine-type carboxypeptidase activity"/>
    <property type="evidence" value="ECO:0007669"/>
    <property type="project" value="InterPro"/>
</dbReference>
<organism evidence="2 3">
    <name type="scientific">Phenylobacterium montanum</name>
    <dbReference type="NCBI Taxonomy" id="2823693"/>
    <lineage>
        <taxon>Bacteria</taxon>
        <taxon>Pseudomonadati</taxon>
        <taxon>Pseudomonadota</taxon>
        <taxon>Alphaproteobacteria</taxon>
        <taxon>Caulobacterales</taxon>
        <taxon>Caulobacteraceae</taxon>
        <taxon>Phenylobacterium</taxon>
    </lineage>
</organism>
<accession>A0A975FWF4</accession>
<keyword evidence="1" id="KW-0732">Signal</keyword>
<sequence length="532" mass="58105">MKRTALTALATVLLLSAAPAAFATHAYADDMDGKGEAAAADKKDSQEEKIDAATARAPIDEQASTTSHTIQVHGQTLAYKATAGTLTIRDDDGKPVASLFYVAYALDNPKGGLNHRPVTFLYNGGPGSSSIWLHMGSLGPMRVKTSSPDHMGSAPFSFGPNEDTLLDKTDLVFIDAIGTGYSRPLGKTEAKTFWGVDQDADAYAKAISRYILLNGRTNSPKFLFGESYGTTRSSALVYNLHQRGVDMNGVTLLSSWLNTAASEPGFDLNYAEYLPSYAATAWFHNKIANKPADEAAFLAEVRAWAAGPYAAALFKGDAISPQEFDQVAQQLAAYTGLPVDYVKKAKLRVNLERFRRELLRDQGRITGRLDSRYLGQEEDTAGEATSYDPADTAISGAFVGAAGDYITGELKFKTNLEYRPSYYKAGEAWDFHHAIVNGGGQKANVSPVYLDLAQTMRENPHMKVFSLNGWYDLATPFFETEYDLDHMLLDPAIKANLSYAYYPSGHMVYLNPDALKQMHSDLARFYDMAAPQ</sequence>
<evidence type="ECO:0000256" key="1">
    <source>
        <dbReference type="SAM" id="SignalP"/>
    </source>
</evidence>
<dbReference type="KEGG" id="caul:KCG34_14945"/>
<dbReference type="Gene3D" id="3.40.50.1820">
    <property type="entry name" value="alpha/beta hydrolase"/>
    <property type="match status" value="1"/>
</dbReference>
<evidence type="ECO:0000313" key="3">
    <source>
        <dbReference type="Proteomes" id="UP000676409"/>
    </source>
</evidence>
<dbReference type="GO" id="GO:0006508">
    <property type="term" value="P:proteolysis"/>
    <property type="evidence" value="ECO:0007669"/>
    <property type="project" value="InterPro"/>
</dbReference>
<protein>
    <submittedName>
        <fullName evidence="2">Peptidase S10</fullName>
    </submittedName>
</protein>
<keyword evidence="3" id="KW-1185">Reference proteome</keyword>
<dbReference type="Pfam" id="PF00450">
    <property type="entry name" value="Peptidase_S10"/>
    <property type="match status" value="1"/>
</dbReference>
<proteinExistence type="predicted"/>
<dbReference type="InterPro" id="IPR029058">
    <property type="entry name" value="AB_hydrolase_fold"/>
</dbReference>
<dbReference type="Proteomes" id="UP000676409">
    <property type="component" value="Chromosome"/>
</dbReference>
<evidence type="ECO:0000313" key="2">
    <source>
        <dbReference type="EMBL" id="QUD86391.1"/>
    </source>
</evidence>
<dbReference type="AlphaFoldDB" id="A0A975FWF4"/>